<evidence type="ECO:0000256" key="11">
    <source>
        <dbReference type="ARBA" id="ARBA00038734"/>
    </source>
</evidence>
<evidence type="ECO:0000256" key="9">
    <source>
        <dbReference type="ARBA" id="ARBA00023136"/>
    </source>
</evidence>
<evidence type="ECO:0000256" key="1">
    <source>
        <dbReference type="ARBA" id="ARBA00004141"/>
    </source>
</evidence>
<feature type="transmembrane region" description="Helical" evidence="14">
    <location>
        <begin position="38"/>
        <end position="60"/>
    </location>
</feature>
<keyword evidence="6 12" id="KW-0812">Transmembrane</keyword>
<dbReference type="EMBL" id="MT859097">
    <property type="protein sequence ID" value="QQW50561.1"/>
    <property type="molecule type" value="Genomic_DNA"/>
</dbReference>
<keyword evidence="5 12" id="KW-0602">Photosynthesis</keyword>
<dbReference type="AlphaFoldDB" id="A0A7U0QG26"/>
<dbReference type="GO" id="GO:0042549">
    <property type="term" value="P:photosystem II stabilization"/>
    <property type="evidence" value="ECO:0007669"/>
    <property type="project" value="InterPro"/>
</dbReference>
<keyword evidence="9 12" id="KW-0472">Membrane</keyword>
<evidence type="ECO:0000256" key="6">
    <source>
        <dbReference type="ARBA" id="ARBA00022692"/>
    </source>
</evidence>
<evidence type="ECO:0000256" key="7">
    <source>
        <dbReference type="ARBA" id="ARBA00022989"/>
    </source>
</evidence>
<keyword evidence="7 12" id="KW-1133">Transmembrane helix</keyword>
<sequence length="61" mass="6565">MITVLQLLTGFLVILSLGLIVIVPVAFALPNEWEKSKGLVYGLARLWTGVVFITGCANSFA</sequence>
<dbReference type="GO" id="GO:0015979">
    <property type="term" value="P:photosynthesis"/>
    <property type="evidence" value="ECO:0007669"/>
    <property type="project" value="UniProtKB-UniRule"/>
</dbReference>
<dbReference type="Gene3D" id="1.10.287.740">
    <property type="entry name" value="Photosystem II PsbZ, reaction centre"/>
    <property type="match status" value="1"/>
</dbReference>
<evidence type="ECO:0000256" key="10">
    <source>
        <dbReference type="ARBA" id="ARBA00023276"/>
    </source>
</evidence>
<comment type="function">
    <text evidence="13">Controls the interaction of photosystem II (PSII) cores with the light-harvesting antenna, regulates electron flow through the 2 photosystem reaction centers. PSII is a light-driven water plastoquinone oxidoreductase, using light energy to abstract electrons from H(2)O, generating a proton gradient subsequently used for ATP formation.</text>
</comment>
<evidence type="ECO:0000256" key="13">
    <source>
        <dbReference type="RuleBase" id="RU003472"/>
    </source>
</evidence>
<evidence type="ECO:0000256" key="5">
    <source>
        <dbReference type="ARBA" id="ARBA00022531"/>
    </source>
</evidence>
<gene>
    <name evidence="12 15" type="primary">psbZ</name>
</gene>
<dbReference type="RefSeq" id="YP_010152900.1">
    <property type="nucleotide sequence ID" value="NC_057170.1"/>
</dbReference>
<dbReference type="PANTHER" id="PTHR34971">
    <property type="entry name" value="PHOTOSYSTEM II REACTION CENTER PROTEIN Z"/>
    <property type="match status" value="1"/>
</dbReference>
<dbReference type="GO" id="GO:0009539">
    <property type="term" value="C:photosystem II reaction center"/>
    <property type="evidence" value="ECO:0007669"/>
    <property type="project" value="InterPro"/>
</dbReference>
<reference evidence="15" key="1">
    <citation type="journal article" date="2021" name="J. Phycol.">
        <title>Olisthodiscus represents a new class of Ochrophyta.</title>
        <authorList>
            <person name="Barcyte D."/>
            <person name="Eikrem W."/>
            <person name="Engesmo A."/>
            <person name="Seoane S."/>
            <person name="Wohlmann J."/>
            <person name="Horak A."/>
            <person name="Yurchenko T."/>
            <person name="Elias M."/>
        </authorList>
    </citation>
    <scope>NUCLEOTIDE SEQUENCE</scope>
    <source>
        <strain evidence="15">K-0444</strain>
    </source>
</reference>
<evidence type="ECO:0000256" key="14">
    <source>
        <dbReference type="SAM" id="Phobius"/>
    </source>
</evidence>
<comment type="function">
    <text evidence="12">May control the interaction of photosystem II (PSII) cores with the light-harvesting antenna, regulates electron flow through the 2 photosystem reaction centers. PSII is a light-driven water plastoquinone oxidoreductase, using light energy to abstract electrons from H(2)O, generating a proton gradient subsequently used for ATP formation.</text>
</comment>
<comment type="similarity">
    <text evidence="2 12 13">Belongs to the PsbZ family.</text>
</comment>
<dbReference type="InterPro" id="IPR036512">
    <property type="entry name" value="PSII_PsbZ_sf"/>
</dbReference>
<organism evidence="15">
    <name type="scientific">Olisthodiscus luteus</name>
    <name type="common">Marine phytoflagellate</name>
    <dbReference type="NCBI Taxonomy" id="83000"/>
    <lineage>
        <taxon>Eukaryota</taxon>
        <taxon>Sar</taxon>
        <taxon>Stramenopiles</taxon>
        <taxon>Ochrophyta</taxon>
        <taxon>Olisthodiscophyceae</taxon>
        <taxon>Olisthodiscaceae</taxon>
        <taxon>Olisthodiscus</taxon>
    </lineage>
</organism>
<dbReference type="InterPro" id="IPR002644">
    <property type="entry name" value="PSII_PsbZ"/>
</dbReference>
<dbReference type="NCBIfam" id="TIGR03043">
    <property type="entry name" value="PS_II_psbZ"/>
    <property type="match status" value="1"/>
</dbReference>
<dbReference type="GeneID" id="67154519"/>
<evidence type="ECO:0000313" key="15">
    <source>
        <dbReference type="EMBL" id="QQW50561.1"/>
    </source>
</evidence>
<protein>
    <recommendedName>
        <fullName evidence="3 12">Photosystem II reaction center protein Z</fullName>
        <shortName evidence="12">PSII-Z</shortName>
    </recommendedName>
</protein>
<dbReference type="HAMAP" id="MF_00644">
    <property type="entry name" value="PSII_PsbZ"/>
    <property type="match status" value="1"/>
</dbReference>
<comment type="subcellular location">
    <subcellularLocation>
        <location evidence="12">Cellular thylakoid membrane</location>
        <topology evidence="12">Multi-pass membrane protein</topology>
    </subcellularLocation>
    <subcellularLocation>
        <location evidence="1">Membrane</location>
        <topology evidence="1">Multi-pass membrane protein</topology>
    </subcellularLocation>
</comment>
<proteinExistence type="inferred from homology"/>
<keyword evidence="8 12" id="KW-0793">Thylakoid</keyword>
<accession>A0A7U0QG26</accession>
<evidence type="ECO:0000256" key="2">
    <source>
        <dbReference type="ARBA" id="ARBA00008367"/>
    </source>
</evidence>
<evidence type="ECO:0000256" key="8">
    <source>
        <dbReference type="ARBA" id="ARBA00023078"/>
    </source>
</evidence>
<keyword evidence="10 12" id="KW-0604">Photosystem II</keyword>
<dbReference type="GO" id="GO:0042651">
    <property type="term" value="C:thylakoid membrane"/>
    <property type="evidence" value="ECO:0007669"/>
    <property type="project" value="UniProtKB-UniRule"/>
</dbReference>
<evidence type="ECO:0000256" key="3">
    <source>
        <dbReference type="ARBA" id="ARBA00021665"/>
    </source>
</evidence>
<dbReference type="Pfam" id="PF01737">
    <property type="entry name" value="Ycf9"/>
    <property type="match status" value="1"/>
</dbReference>
<keyword evidence="4 12" id="KW-0674">Reaction center</keyword>
<name>A0A7U0QG26_OLILU</name>
<dbReference type="SUPFAM" id="SSF161055">
    <property type="entry name" value="PsbZ-like"/>
    <property type="match status" value="1"/>
</dbReference>
<geneLocation type="plastid" evidence="15"/>
<keyword evidence="15" id="KW-0934">Plastid</keyword>
<evidence type="ECO:0000256" key="4">
    <source>
        <dbReference type="ARBA" id="ARBA00022469"/>
    </source>
</evidence>
<evidence type="ECO:0000256" key="12">
    <source>
        <dbReference type="HAMAP-Rule" id="MF_00644"/>
    </source>
</evidence>
<comment type="subunit">
    <text evidence="11 12">PSII is composed of 1 copy each of membrane proteins PsbA, PsbB, PsbC, PsbD, PsbE, PsbF, PsbH, PsbI, PsbJ, PsbK, PsbL, PsbM, PsbT, PsbY, PsbZ, Psb30/Ycf12, at least 3 peripheral proteins of the oxygen-evolving complex and a large number of cofactors. It forms dimeric complexes.</text>
</comment>
<dbReference type="PANTHER" id="PTHR34971:SF2">
    <property type="entry name" value="PHOTOSYSTEM II REACTION CENTER PROTEIN Z"/>
    <property type="match status" value="1"/>
</dbReference>